<evidence type="ECO:0000313" key="1">
    <source>
        <dbReference type="EMBL" id="CDS40774.1"/>
    </source>
</evidence>
<name>A0A068YBW7_ECHMU</name>
<evidence type="ECO:0000313" key="2">
    <source>
        <dbReference type="Proteomes" id="UP000017246"/>
    </source>
</evidence>
<reference evidence="1" key="1">
    <citation type="journal article" date="2013" name="Nature">
        <title>The genomes of four tapeworm species reveal adaptations to parasitism.</title>
        <authorList>
            <person name="Tsai I.J."/>
            <person name="Zarowiecki M."/>
            <person name="Holroyd N."/>
            <person name="Garciarrubio A."/>
            <person name="Sanchez-Flores A."/>
            <person name="Brooks K.L."/>
            <person name="Tracey A."/>
            <person name="Bobes R.J."/>
            <person name="Fragoso G."/>
            <person name="Sciutto E."/>
            <person name="Aslett M."/>
            <person name="Beasley H."/>
            <person name="Bennett H.M."/>
            <person name="Cai J."/>
            <person name="Camicia F."/>
            <person name="Clark R."/>
            <person name="Cucher M."/>
            <person name="De Silva N."/>
            <person name="Day T.A."/>
            <person name="Deplazes P."/>
            <person name="Estrada K."/>
            <person name="Fernandez C."/>
            <person name="Holland P.W."/>
            <person name="Hou J."/>
            <person name="Hu S."/>
            <person name="Huckvale T."/>
            <person name="Hung S.S."/>
            <person name="Kamenetzky L."/>
            <person name="Keane J.A."/>
            <person name="Kiss F."/>
            <person name="Koziol U."/>
            <person name="Lambert O."/>
            <person name="Liu K."/>
            <person name="Luo X."/>
            <person name="Luo Y."/>
            <person name="Macchiaroli N."/>
            <person name="Nichol S."/>
            <person name="Paps J."/>
            <person name="Parkinson J."/>
            <person name="Pouchkina-Stantcheva N."/>
            <person name="Riddiford N."/>
            <person name="Rosenzvit M."/>
            <person name="Salinas G."/>
            <person name="Wasmuth J.D."/>
            <person name="Zamanian M."/>
            <person name="Zheng Y."/>
            <person name="Cai X."/>
            <person name="Soberon X."/>
            <person name="Olson P.D."/>
            <person name="Laclette J.P."/>
            <person name="Brehm K."/>
            <person name="Berriman M."/>
            <person name="Garciarrubio A."/>
            <person name="Bobes R.J."/>
            <person name="Fragoso G."/>
            <person name="Sanchez-Flores A."/>
            <person name="Estrada K."/>
            <person name="Cevallos M.A."/>
            <person name="Morett E."/>
            <person name="Gonzalez V."/>
            <person name="Portillo T."/>
            <person name="Ochoa-Leyva A."/>
            <person name="Jose M.V."/>
            <person name="Sciutto E."/>
            <person name="Landa A."/>
            <person name="Jimenez L."/>
            <person name="Valdes V."/>
            <person name="Carrero J.C."/>
            <person name="Larralde C."/>
            <person name="Morales-Montor J."/>
            <person name="Limon-Lason J."/>
            <person name="Soberon X."/>
            <person name="Laclette J.P."/>
        </authorList>
    </citation>
    <scope>NUCLEOTIDE SEQUENCE [LARGE SCALE GENOMIC DNA]</scope>
</reference>
<dbReference type="EMBL" id="LN902841">
    <property type="protein sequence ID" value="CDS40774.1"/>
    <property type="molecule type" value="Genomic_DNA"/>
</dbReference>
<sequence>MKKFEQMKFPESFTSSDFAEERDPKKMSRVLSWLFQFFETLAPANEYAFNVWNSYKEKASHATALKEKIASLRIINKTEEGKRSEYQKSIVELRSSLSEKLISKRQIDDRIASEGRKLSLLTESEKSHSLETSTLYKKLDELKGRREILLPQVVENPNLLPKAIEELKEKLNALELEMQEIRAKTFQVDQSIGDFKRLHEVIEQQLVTVARACHSLLHQMSQSQTDLEKSDKEIVGRSSSTESLVKKITDVTERLRLTEHNIVKAKVLEATRTLNADRIKKEKAALLDRYRFVFKSLEPDVCAKESLLKTMRILYENEYSNKKRDDDWKKIEELKDILQRLYQAYV</sequence>
<accession>A0A068YBW7</accession>
<organism evidence="1 2">
    <name type="scientific">Echinococcus multilocularis</name>
    <name type="common">Fox tapeworm</name>
    <dbReference type="NCBI Taxonomy" id="6211"/>
    <lineage>
        <taxon>Eukaryota</taxon>
        <taxon>Metazoa</taxon>
        <taxon>Spiralia</taxon>
        <taxon>Lophotrochozoa</taxon>
        <taxon>Platyhelminthes</taxon>
        <taxon>Cestoda</taxon>
        <taxon>Eucestoda</taxon>
        <taxon>Cyclophyllidea</taxon>
        <taxon>Taeniidae</taxon>
        <taxon>Echinococcus</taxon>
    </lineage>
</organism>
<dbReference type="Proteomes" id="UP000017246">
    <property type="component" value="Unassembled WGS sequence"/>
</dbReference>
<dbReference type="AlphaFoldDB" id="A0A068YBW7"/>
<gene>
    <name evidence="1" type="ORF">EmuJ_000837300</name>
</gene>
<dbReference type="OrthoDB" id="6258727at2759"/>
<protein>
    <submittedName>
        <fullName evidence="1">Uncharacterized protein</fullName>
    </submittedName>
</protein>
<dbReference type="OMA" id="APANEYA"/>
<keyword evidence="2" id="KW-1185">Reference proteome</keyword>
<proteinExistence type="predicted"/>
<reference evidence="1" key="2">
    <citation type="submission" date="2015-11" db="EMBL/GenBank/DDBJ databases">
        <authorList>
            <person name="Zhang Y."/>
            <person name="Guo Z."/>
        </authorList>
    </citation>
    <scope>NUCLEOTIDE SEQUENCE</scope>
</reference>